<dbReference type="EMBL" id="JABFJV010000026">
    <property type="protein sequence ID" value="NOK32970.1"/>
    <property type="molecule type" value="Genomic_DNA"/>
</dbReference>
<evidence type="ECO:0008006" key="5">
    <source>
        <dbReference type="Google" id="ProtNLM"/>
    </source>
</evidence>
<protein>
    <recommendedName>
        <fullName evidence="5">Wire protein</fullName>
    </recommendedName>
</protein>
<evidence type="ECO:0000313" key="4">
    <source>
        <dbReference type="Proteomes" id="UP000563426"/>
    </source>
</evidence>
<feature type="compositionally biased region" description="Low complexity" evidence="2">
    <location>
        <begin position="174"/>
        <end position="187"/>
    </location>
</feature>
<feature type="coiled-coil region" evidence="1">
    <location>
        <begin position="24"/>
        <end position="93"/>
    </location>
</feature>
<dbReference type="AlphaFoldDB" id="A0A7Y4KGS2"/>
<feature type="region of interest" description="Disordered" evidence="2">
    <location>
        <begin position="645"/>
        <end position="666"/>
    </location>
</feature>
<evidence type="ECO:0000313" key="3">
    <source>
        <dbReference type="EMBL" id="NOK32970.1"/>
    </source>
</evidence>
<dbReference type="Pfam" id="PF13646">
    <property type="entry name" value="HEAT_2"/>
    <property type="match status" value="2"/>
</dbReference>
<evidence type="ECO:0000256" key="2">
    <source>
        <dbReference type="SAM" id="MobiDB-lite"/>
    </source>
</evidence>
<dbReference type="InterPro" id="IPR011989">
    <property type="entry name" value="ARM-like"/>
</dbReference>
<name>A0A7Y4KGS2_9BACT</name>
<feature type="compositionally biased region" description="Pro residues" evidence="2">
    <location>
        <begin position="645"/>
        <end position="665"/>
    </location>
</feature>
<organism evidence="3 4">
    <name type="scientific">Corallococcus exercitus</name>
    <dbReference type="NCBI Taxonomy" id="2316736"/>
    <lineage>
        <taxon>Bacteria</taxon>
        <taxon>Pseudomonadati</taxon>
        <taxon>Myxococcota</taxon>
        <taxon>Myxococcia</taxon>
        <taxon>Myxococcales</taxon>
        <taxon>Cystobacterineae</taxon>
        <taxon>Myxococcaceae</taxon>
        <taxon>Corallococcus</taxon>
    </lineage>
</organism>
<dbReference type="SMART" id="SM00567">
    <property type="entry name" value="EZ_HEAT"/>
    <property type="match status" value="4"/>
</dbReference>
<feature type="compositionally biased region" description="Basic and acidic residues" evidence="2">
    <location>
        <begin position="191"/>
        <end position="203"/>
    </location>
</feature>
<feature type="compositionally biased region" description="Low complexity" evidence="2">
    <location>
        <begin position="617"/>
        <end position="629"/>
    </location>
</feature>
<feature type="region of interest" description="Disordered" evidence="2">
    <location>
        <begin position="156"/>
        <end position="216"/>
    </location>
</feature>
<dbReference type="Proteomes" id="UP000563426">
    <property type="component" value="Unassembled WGS sequence"/>
</dbReference>
<proteinExistence type="predicted"/>
<keyword evidence="1" id="KW-0175">Coiled coil</keyword>
<evidence type="ECO:0000256" key="1">
    <source>
        <dbReference type="SAM" id="Coils"/>
    </source>
</evidence>
<dbReference type="Gene3D" id="1.25.10.10">
    <property type="entry name" value="Leucine-rich Repeat Variant"/>
    <property type="match status" value="2"/>
</dbReference>
<feature type="region of interest" description="Disordered" evidence="2">
    <location>
        <begin position="589"/>
        <end position="629"/>
    </location>
</feature>
<gene>
    <name evidence="3" type="ORF">HMI49_07140</name>
</gene>
<dbReference type="RefSeq" id="WP_171433567.1">
    <property type="nucleotide sequence ID" value="NZ_JABFJV010000026.1"/>
</dbReference>
<keyword evidence="4" id="KW-1185">Reference proteome</keyword>
<dbReference type="SUPFAM" id="SSF48371">
    <property type="entry name" value="ARM repeat"/>
    <property type="match status" value="1"/>
</dbReference>
<reference evidence="3 4" key="1">
    <citation type="submission" date="2020-05" db="EMBL/GenBank/DDBJ databases">
        <authorList>
            <person name="Whitworth D."/>
        </authorList>
    </citation>
    <scope>NUCLEOTIDE SEQUENCE [LARGE SCALE GENOMIC DNA]</scope>
    <source>
        <strain evidence="3 4">AB043B</strain>
    </source>
</reference>
<dbReference type="InterPro" id="IPR016024">
    <property type="entry name" value="ARM-type_fold"/>
</dbReference>
<comment type="caution">
    <text evidence="3">The sequence shown here is derived from an EMBL/GenBank/DDBJ whole genome shotgun (WGS) entry which is preliminary data.</text>
</comment>
<dbReference type="InterPro" id="IPR004155">
    <property type="entry name" value="PBS_lyase_HEAT"/>
</dbReference>
<accession>A0A7Y4KGS2</accession>
<sequence length="726" mass="75420">MSDERPDALLKSALEKIVYFEARAQQLHGELASARDELSHLKEDLAQAHQRELDLRRELAELEVKSGRAQAEREELNRVNHALRLERDQLMAKLLDASRIHSSGQARAVVDDDADELGFDLASFISQLRSEVILRGDVPAVRTPYSGPAVPLKSPEPIVPWTERPAQPIPPRAPSASSSAADSGLSPVAREAQRLQSEGRLRVSPEQMAELSGHTGSTTDETLFGFSVRELSAADAAARVRAAERLKALAHPAAAPALAAALHAETDATAQVALVQAFAGLCREEGASVVSPLLSSPVPEVRIAALKALLVLAPKDAAPHLAQAMKDSDRSVRRRASLLALGLEGETARRLGEDAIHDTDPEVRALAALALGAGRGENARTLLLSALDDGEARVRKAAAQSLSRILGHDVSAVVALDDAHRRREIRRLATLPVKPVRATLDVKPVEPVRAALVDVAQAVGQGAQPVAVNAVQPMAQAAQPVAVQSAPQVVQQAAAVNGAQPVFAQAPQVAAHEVQPQQVSAPVAAQQPIPSIPAHAVPMSLADEAANTSQWTAAPALAVATVGVARSAPAMMHGAAPAPARVANGGPVSFASGPSAPPPSRPVASVPVVPAPPPSRPMASVPPSAPAQPAARRTPVQAALVAMGAPPPARAPAPSATPPVPPKRGPSPVEALCGAMLQEVRVAVRGRSLAELTSGLSAPAELAQEAVALLVARGAIVRRGHKYFAA</sequence>